<evidence type="ECO:0000256" key="3">
    <source>
        <dbReference type="ARBA" id="ARBA00030263"/>
    </source>
</evidence>
<dbReference type="GO" id="GO:0051539">
    <property type="term" value="F:4 iron, 4 sulfur cluster binding"/>
    <property type="evidence" value="ECO:0007669"/>
    <property type="project" value="TreeGrafter"/>
</dbReference>
<protein>
    <recommendedName>
        <fullName evidence="1">Oxygen-independent coproporphyrinogen III oxidase</fullName>
    </recommendedName>
    <alternativeName>
        <fullName evidence="3">Coproporphyrinogen III dehydrogenase</fullName>
    </alternativeName>
</protein>
<evidence type="ECO:0000259" key="4">
    <source>
        <dbReference type="SMART" id="SM00729"/>
    </source>
</evidence>
<dbReference type="STRING" id="46679.SAMN05216202_1699"/>
<proteinExistence type="predicted"/>
<feature type="domain" description="Elp3/MiaA/NifB-like radical SAM core" evidence="4">
    <location>
        <begin position="52"/>
        <end position="251"/>
    </location>
</feature>
<dbReference type="Gene3D" id="1.10.10.920">
    <property type="match status" value="1"/>
</dbReference>
<dbReference type="InterPro" id="IPR034505">
    <property type="entry name" value="Coproporphyrinogen-III_oxidase"/>
</dbReference>
<evidence type="ECO:0000313" key="6">
    <source>
        <dbReference type="Proteomes" id="UP000198600"/>
    </source>
</evidence>
<dbReference type="Pfam" id="PF06969">
    <property type="entry name" value="HemN_C"/>
    <property type="match status" value="1"/>
</dbReference>
<evidence type="ECO:0000256" key="2">
    <source>
        <dbReference type="ARBA" id="ARBA00023002"/>
    </source>
</evidence>
<dbReference type="GO" id="GO:0051989">
    <property type="term" value="F:coproporphyrinogen dehydrogenase activity"/>
    <property type="evidence" value="ECO:0007669"/>
    <property type="project" value="TreeGrafter"/>
</dbReference>
<dbReference type="SUPFAM" id="SSF102114">
    <property type="entry name" value="Radical SAM enzymes"/>
    <property type="match status" value="1"/>
</dbReference>
<dbReference type="PANTHER" id="PTHR13932">
    <property type="entry name" value="COPROPORPHYRINIGEN III OXIDASE"/>
    <property type="match status" value="1"/>
</dbReference>
<reference evidence="6" key="1">
    <citation type="submission" date="2016-10" db="EMBL/GenBank/DDBJ databases">
        <authorList>
            <person name="Varghese N."/>
            <person name="Submissions S."/>
        </authorList>
    </citation>
    <scope>NUCLEOTIDE SEQUENCE [LARGE SCALE GENOMIC DNA]</scope>
    <source>
        <strain evidence="6">LMG 2223</strain>
    </source>
</reference>
<dbReference type="Proteomes" id="UP000198600">
    <property type="component" value="Chromosome I"/>
</dbReference>
<sequence>MLTLIHPAREWRQRRDQGVLDQGQVDIGKFHRGVGALDQLRALRDSRQRQRPLALNLQWPAGISASDYLRGLEQEIRLVERHLGSRQSVDQFHWGGAIPAMADLQRLMNYLHSRLHFLEHDQGDYSIDLDPLHTGWATMGRLRELGFNHISIGVPDASADVAPSVTGYQDPAPIQSLIDAARTFGFRSVNVDLGYGHAWQTCDSFGLKLDSLIALEPDRIRVFDYAQAPRRYQPQALRALSRDTDKSAMRHMAFQRLETAGYHYIGLGQFVRPDDDLALAQERGRLSRNCEGFTRHGYCDHVGFGLGAISQIDALYTQNADDLALYCQQLDNGLLPTACGWRCESGEQIRQHVMERLACDLELDIQALERRYGLDFRRYFSAIWPLLEHLHQDGLIDLSERFLCVLPAGRHQVEALCALFDRAGSAVPPCSNDETIDHECV</sequence>
<dbReference type="GO" id="GO:0005737">
    <property type="term" value="C:cytoplasm"/>
    <property type="evidence" value="ECO:0007669"/>
    <property type="project" value="TreeGrafter"/>
</dbReference>
<dbReference type="EMBL" id="LT629802">
    <property type="protein sequence ID" value="SDU92430.1"/>
    <property type="molecule type" value="Genomic_DNA"/>
</dbReference>
<dbReference type="InterPro" id="IPR010723">
    <property type="entry name" value="HemN_C"/>
</dbReference>
<keyword evidence="6" id="KW-1185">Reference proteome</keyword>
<dbReference type="PANTHER" id="PTHR13932:SF6">
    <property type="entry name" value="OXYGEN-INDEPENDENT COPROPORPHYRINOGEN III OXIDASE"/>
    <property type="match status" value="1"/>
</dbReference>
<evidence type="ECO:0000313" key="5">
    <source>
        <dbReference type="EMBL" id="SDU92430.1"/>
    </source>
</evidence>
<dbReference type="AlphaFoldDB" id="A0A1H2MGT7"/>
<dbReference type="InterPro" id="IPR058240">
    <property type="entry name" value="rSAM_sf"/>
</dbReference>
<accession>A0A1H2MGT7</accession>
<organism evidence="5 6">
    <name type="scientific">Pseudomonas mucidolens</name>
    <dbReference type="NCBI Taxonomy" id="46679"/>
    <lineage>
        <taxon>Bacteria</taxon>
        <taxon>Pseudomonadati</taxon>
        <taxon>Pseudomonadota</taxon>
        <taxon>Gammaproteobacteria</taxon>
        <taxon>Pseudomonadales</taxon>
        <taxon>Pseudomonadaceae</taxon>
        <taxon>Pseudomonas</taxon>
    </lineage>
</organism>
<dbReference type="SMART" id="SM00729">
    <property type="entry name" value="Elp3"/>
    <property type="match status" value="1"/>
</dbReference>
<gene>
    <name evidence="5" type="ORF">SAMN05216202_1699</name>
</gene>
<keyword evidence="2" id="KW-0560">Oxidoreductase</keyword>
<dbReference type="OrthoDB" id="6937424at2"/>
<dbReference type="GO" id="GO:0006782">
    <property type="term" value="P:protoporphyrinogen IX biosynthetic process"/>
    <property type="evidence" value="ECO:0007669"/>
    <property type="project" value="TreeGrafter"/>
</dbReference>
<dbReference type="InterPro" id="IPR006638">
    <property type="entry name" value="Elp3/MiaA/NifB-like_rSAM"/>
</dbReference>
<name>A0A1H2MGT7_9PSED</name>
<dbReference type="RefSeq" id="WP_084377836.1">
    <property type="nucleotide sequence ID" value="NZ_LS483433.1"/>
</dbReference>
<evidence type="ECO:0000256" key="1">
    <source>
        <dbReference type="ARBA" id="ARBA00020156"/>
    </source>
</evidence>